<gene>
    <name evidence="3" type="ORF">SCLCIDRAFT_16720</name>
</gene>
<dbReference type="EMBL" id="KN822082">
    <property type="protein sequence ID" value="KIM58712.1"/>
    <property type="molecule type" value="Genomic_DNA"/>
</dbReference>
<protein>
    <recommendedName>
        <fullName evidence="5">Mini-chromosome maintenance complex-binding protein</fullName>
    </recommendedName>
</protein>
<keyword evidence="4" id="KW-1185">Reference proteome</keyword>
<comment type="subcellular location">
    <subcellularLocation>
        <location evidence="1">Nucleus</location>
    </subcellularLocation>
</comment>
<dbReference type="PANTHER" id="PTHR13489">
    <property type="entry name" value="MINI-CHROMOSOME MAINTENANCE COMPLEX-BINDING PROTEIN"/>
    <property type="match status" value="1"/>
</dbReference>
<name>A0A0C3A223_9AGAM</name>
<dbReference type="Proteomes" id="UP000053989">
    <property type="component" value="Unassembled WGS sequence"/>
</dbReference>
<dbReference type="FunCoup" id="A0A0C3A223">
    <property type="interactions" value="10"/>
</dbReference>
<dbReference type="InterPro" id="IPR019140">
    <property type="entry name" value="MCM_complex-bd"/>
</dbReference>
<evidence type="ECO:0008006" key="5">
    <source>
        <dbReference type="Google" id="ProtNLM"/>
    </source>
</evidence>
<evidence type="ECO:0000313" key="3">
    <source>
        <dbReference type="EMBL" id="KIM58712.1"/>
    </source>
</evidence>
<organism evidence="3 4">
    <name type="scientific">Scleroderma citrinum Foug A</name>
    <dbReference type="NCBI Taxonomy" id="1036808"/>
    <lineage>
        <taxon>Eukaryota</taxon>
        <taxon>Fungi</taxon>
        <taxon>Dikarya</taxon>
        <taxon>Basidiomycota</taxon>
        <taxon>Agaricomycotina</taxon>
        <taxon>Agaricomycetes</taxon>
        <taxon>Agaricomycetidae</taxon>
        <taxon>Boletales</taxon>
        <taxon>Sclerodermatineae</taxon>
        <taxon>Sclerodermataceae</taxon>
        <taxon>Scleroderma</taxon>
    </lineage>
</organism>
<evidence type="ECO:0000256" key="1">
    <source>
        <dbReference type="ARBA" id="ARBA00004123"/>
    </source>
</evidence>
<reference evidence="3 4" key="1">
    <citation type="submission" date="2014-04" db="EMBL/GenBank/DDBJ databases">
        <authorList>
            <consortium name="DOE Joint Genome Institute"/>
            <person name="Kuo A."/>
            <person name="Kohler A."/>
            <person name="Nagy L.G."/>
            <person name="Floudas D."/>
            <person name="Copeland A."/>
            <person name="Barry K.W."/>
            <person name="Cichocki N."/>
            <person name="Veneault-Fourrey C."/>
            <person name="LaButti K."/>
            <person name="Lindquist E.A."/>
            <person name="Lipzen A."/>
            <person name="Lundell T."/>
            <person name="Morin E."/>
            <person name="Murat C."/>
            <person name="Sun H."/>
            <person name="Tunlid A."/>
            <person name="Henrissat B."/>
            <person name="Grigoriev I.V."/>
            <person name="Hibbett D.S."/>
            <person name="Martin F."/>
            <person name="Nordberg H.P."/>
            <person name="Cantor M.N."/>
            <person name="Hua S.X."/>
        </authorList>
    </citation>
    <scope>NUCLEOTIDE SEQUENCE [LARGE SCALE GENOMIC DNA]</scope>
    <source>
        <strain evidence="3 4">Foug A</strain>
    </source>
</reference>
<keyword evidence="2" id="KW-0539">Nucleus</keyword>
<accession>A0A0C3A223</accession>
<dbReference type="STRING" id="1036808.A0A0C3A223"/>
<dbReference type="PANTHER" id="PTHR13489:SF0">
    <property type="entry name" value="MINI-CHROMOSOME MAINTENANCE COMPLEX-BINDING PROTEIN"/>
    <property type="match status" value="1"/>
</dbReference>
<dbReference type="GO" id="GO:0005634">
    <property type="term" value="C:nucleus"/>
    <property type="evidence" value="ECO:0007669"/>
    <property type="project" value="UniProtKB-SubCell"/>
</dbReference>
<proteinExistence type="predicted"/>
<dbReference type="InParanoid" id="A0A0C3A223"/>
<reference evidence="4" key="2">
    <citation type="submission" date="2015-01" db="EMBL/GenBank/DDBJ databases">
        <title>Evolutionary Origins and Diversification of the Mycorrhizal Mutualists.</title>
        <authorList>
            <consortium name="DOE Joint Genome Institute"/>
            <consortium name="Mycorrhizal Genomics Consortium"/>
            <person name="Kohler A."/>
            <person name="Kuo A."/>
            <person name="Nagy L.G."/>
            <person name="Floudas D."/>
            <person name="Copeland A."/>
            <person name="Barry K.W."/>
            <person name="Cichocki N."/>
            <person name="Veneault-Fourrey C."/>
            <person name="LaButti K."/>
            <person name="Lindquist E.A."/>
            <person name="Lipzen A."/>
            <person name="Lundell T."/>
            <person name="Morin E."/>
            <person name="Murat C."/>
            <person name="Riley R."/>
            <person name="Ohm R."/>
            <person name="Sun H."/>
            <person name="Tunlid A."/>
            <person name="Henrissat B."/>
            <person name="Grigoriev I.V."/>
            <person name="Hibbett D.S."/>
            <person name="Martin F."/>
        </authorList>
    </citation>
    <scope>NUCLEOTIDE SEQUENCE [LARGE SCALE GENOMIC DNA]</scope>
    <source>
        <strain evidence="4">Foug A</strain>
    </source>
</reference>
<evidence type="ECO:0000313" key="4">
    <source>
        <dbReference type="Proteomes" id="UP000053989"/>
    </source>
</evidence>
<dbReference type="HOGENOM" id="CLU_029811_2_0_1"/>
<dbReference type="GO" id="GO:0003682">
    <property type="term" value="F:chromatin binding"/>
    <property type="evidence" value="ECO:0007669"/>
    <property type="project" value="TreeGrafter"/>
</dbReference>
<dbReference type="AlphaFoldDB" id="A0A0C3A223"/>
<sequence>MVSPKAIDEVCNPTQVIQRLYHSYNGSDETFPPVVADHFSAIFFKPDDHDALVQLPSLDLHHPPESYTSGTLVRFCSMIQDTSSSPELYLADLGNRRCGGWGISSTQVDQILYSADYSALLESTTMWVVSVPGESQWRKEEVSPYVSTSFPSHVPPRPHKFPMPGVPHIGVQVKIYDNASAQLLRTADVVTFIGILSSEPLSEMDSSVEVPVLHVICHKIASPEIADIPEPHNVRRELIDWMSEHALGGDDLVAEWLLLQLTSKIHSRAPSSLPPSLTISNFPRPPQTNILPIVSHILSELLPQYTVIPLSLELLNTGSFVPESREEDLHSGYLQLPPGTTTLLTESGMEEGKVVEKGLINIRAMQEIMNSQTLEYTFPFSKFTFQTDISVIVLAEGRKSALFQTCLNVPLQSRADGVLYRSNDGLDYPPFDKLKSFRSYIASCRTVIGRVHVSEATSKHIEEDFVHQRQKDKTVTSDDLIHLMRVARLLTASSLLDEVTIEIWEATKALEARRKARLV</sequence>
<dbReference type="Pfam" id="PF09739">
    <property type="entry name" value="MCM_bind"/>
    <property type="match status" value="2"/>
</dbReference>
<dbReference type="GO" id="GO:0006261">
    <property type="term" value="P:DNA-templated DNA replication"/>
    <property type="evidence" value="ECO:0007669"/>
    <property type="project" value="TreeGrafter"/>
</dbReference>
<evidence type="ECO:0000256" key="2">
    <source>
        <dbReference type="ARBA" id="ARBA00023242"/>
    </source>
</evidence>
<dbReference type="OrthoDB" id="329666at2759"/>